<keyword evidence="8" id="KW-0460">Magnesium</keyword>
<dbReference type="InterPro" id="IPR000086">
    <property type="entry name" value="NUDIX_hydrolase_dom"/>
</dbReference>
<keyword evidence="9" id="KW-0234">DNA repair</keyword>
<accession>A0A0F5JVL1</accession>
<sequence>MGASNDRDAPTRTLDGRPVTRVAVGVMLDAQGRFLLAQRPDGKPYAGYWEFPGGKLEEDETVETALARELEEELGVRIHGSVPWRVLEHDYPHAYVRLFFHKITRWDGVPTGREGQAFFWAETPVTITPLLPAAEPIIAWLASERGGA</sequence>
<dbReference type="SUPFAM" id="SSF55811">
    <property type="entry name" value="Nudix"/>
    <property type="match status" value="1"/>
</dbReference>
<dbReference type="STRING" id="28092.WM40_20555"/>
<keyword evidence="20" id="KW-1185">Reference proteome</keyword>
<dbReference type="InterPro" id="IPR020476">
    <property type="entry name" value="Nudix_hydrolase"/>
</dbReference>
<keyword evidence="3" id="KW-0515">Mutator protein</keyword>
<comment type="similarity">
    <text evidence="2 17">Belongs to the Nudix hydrolase family.</text>
</comment>
<comment type="cofactor">
    <cofactor evidence="1">
        <name>Mg(2+)</name>
        <dbReference type="ChEBI" id="CHEBI:18420"/>
    </cofactor>
</comment>
<evidence type="ECO:0000256" key="1">
    <source>
        <dbReference type="ARBA" id="ARBA00001946"/>
    </source>
</evidence>
<dbReference type="GO" id="GO:0046872">
    <property type="term" value="F:metal ion binding"/>
    <property type="evidence" value="ECO:0007669"/>
    <property type="project" value="UniProtKB-KW"/>
</dbReference>
<dbReference type="EC" id="3.6.1.55" evidence="12"/>
<evidence type="ECO:0000256" key="5">
    <source>
        <dbReference type="ARBA" id="ARBA00022723"/>
    </source>
</evidence>
<dbReference type="PROSITE" id="PS00893">
    <property type="entry name" value="NUDIX_BOX"/>
    <property type="match status" value="1"/>
</dbReference>
<dbReference type="InterPro" id="IPR015797">
    <property type="entry name" value="NUDIX_hydrolase-like_dom_sf"/>
</dbReference>
<evidence type="ECO:0000256" key="16">
    <source>
        <dbReference type="ARBA" id="ARBA00042798"/>
    </source>
</evidence>
<keyword evidence="4" id="KW-0235">DNA replication</keyword>
<dbReference type="PRINTS" id="PR00502">
    <property type="entry name" value="NUDIXFAMILY"/>
</dbReference>
<evidence type="ECO:0000256" key="9">
    <source>
        <dbReference type="ARBA" id="ARBA00023204"/>
    </source>
</evidence>
<comment type="catalytic activity">
    <reaction evidence="10">
        <text>8-oxo-dGTP + H2O = 8-oxo-dGMP + diphosphate + H(+)</text>
        <dbReference type="Rhea" id="RHEA:31575"/>
        <dbReference type="ChEBI" id="CHEBI:15377"/>
        <dbReference type="ChEBI" id="CHEBI:15378"/>
        <dbReference type="ChEBI" id="CHEBI:33019"/>
        <dbReference type="ChEBI" id="CHEBI:63224"/>
        <dbReference type="ChEBI" id="CHEBI:77896"/>
        <dbReference type="EC" id="3.6.1.55"/>
    </reaction>
</comment>
<dbReference type="PATRIC" id="fig|28092.6.peg.4832"/>
<evidence type="ECO:0000256" key="7">
    <source>
        <dbReference type="ARBA" id="ARBA00022801"/>
    </source>
</evidence>
<dbReference type="GO" id="GO:0006281">
    <property type="term" value="P:DNA repair"/>
    <property type="evidence" value="ECO:0007669"/>
    <property type="project" value="UniProtKB-KW"/>
</dbReference>
<evidence type="ECO:0000256" key="13">
    <source>
        <dbReference type="ARBA" id="ARBA00040794"/>
    </source>
</evidence>
<evidence type="ECO:0000256" key="12">
    <source>
        <dbReference type="ARBA" id="ARBA00038905"/>
    </source>
</evidence>
<dbReference type="GO" id="GO:0008413">
    <property type="term" value="F:8-oxo-7,8-dihydroguanosine triphosphate pyrophosphatase activity"/>
    <property type="evidence" value="ECO:0007669"/>
    <property type="project" value="TreeGrafter"/>
</dbReference>
<dbReference type="PROSITE" id="PS51462">
    <property type="entry name" value="NUDIX"/>
    <property type="match status" value="1"/>
</dbReference>
<evidence type="ECO:0000259" key="18">
    <source>
        <dbReference type="PROSITE" id="PS51462"/>
    </source>
</evidence>
<reference evidence="19 20" key="1">
    <citation type="submission" date="2015-03" db="EMBL/GenBank/DDBJ databases">
        <title>Draft Genome Sequence of Burkholderia andropogonis type strain ICMP2807, isolated from Sorghum bicolor.</title>
        <authorList>
            <person name="Lopes-Santos L."/>
            <person name="Castro D.B."/>
            <person name="Ottoboni L.M."/>
            <person name="Park D."/>
            <person name="Weirc B.S."/>
            <person name="Destefano S.A."/>
        </authorList>
    </citation>
    <scope>NUCLEOTIDE SEQUENCE [LARGE SCALE GENOMIC DNA]</scope>
    <source>
        <strain evidence="19 20">ICMP2807</strain>
    </source>
</reference>
<evidence type="ECO:0000313" key="20">
    <source>
        <dbReference type="Proteomes" id="UP000033618"/>
    </source>
</evidence>
<dbReference type="InterPro" id="IPR047127">
    <property type="entry name" value="MutT-like"/>
</dbReference>
<evidence type="ECO:0000256" key="15">
    <source>
        <dbReference type="ARBA" id="ARBA00041979"/>
    </source>
</evidence>
<feature type="domain" description="Nudix hydrolase" evidence="18">
    <location>
        <begin position="19"/>
        <end position="144"/>
    </location>
</feature>
<dbReference type="Pfam" id="PF00293">
    <property type="entry name" value="NUDIX"/>
    <property type="match status" value="1"/>
</dbReference>
<dbReference type="Proteomes" id="UP000033618">
    <property type="component" value="Unassembled WGS sequence"/>
</dbReference>
<keyword evidence="7 17" id="KW-0378">Hydrolase</keyword>
<evidence type="ECO:0000256" key="3">
    <source>
        <dbReference type="ARBA" id="ARBA00022457"/>
    </source>
</evidence>
<dbReference type="GO" id="GO:0044715">
    <property type="term" value="F:8-oxo-dGDP phosphatase activity"/>
    <property type="evidence" value="ECO:0007669"/>
    <property type="project" value="TreeGrafter"/>
</dbReference>
<protein>
    <recommendedName>
        <fullName evidence="13">8-oxo-dGTP diphosphatase</fullName>
        <ecNumber evidence="12">3.6.1.55</ecNumber>
    </recommendedName>
    <alternativeName>
        <fullName evidence="16">7,8-dihydro-8-oxoguanine-triphosphatase</fullName>
    </alternativeName>
    <alternativeName>
        <fullName evidence="15">Mutator protein MutT</fullName>
    </alternativeName>
    <alternativeName>
        <fullName evidence="14">dGTP pyrophosphohydrolase</fullName>
    </alternativeName>
</protein>
<keyword evidence="6" id="KW-0227">DNA damage</keyword>
<dbReference type="GO" id="GO:0035539">
    <property type="term" value="F:8-oxo-7,8-dihydrodeoxyguanosine triphosphate pyrophosphatase activity"/>
    <property type="evidence" value="ECO:0007669"/>
    <property type="project" value="UniProtKB-EC"/>
</dbReference>
<evidence type="ECO:0000256" key="14">
    <source>
        <dbReference type="ARBA" id="ARBA00041592"/>
    </source>
</evidence>
<dbReference type="GO" id="GO:0006260">
    <property type="term" value="P:DNA replication"/>
    <property type="evidence" value="ECO:0007669"/>
    <property type="project" value="UniProtKB-KW"/>
</dbReference>
<name>A0A0F5JVL1_9BURK</name>
<comment type="catalytic activity">
    <reaction evidence="11">
        <text>8-oxo-GTP + H2O = 8-oxo-GMP + diphosphate + H(+)</text>
        <dbReference type="Rhea" id="RHEA:67616"/>
        <dbReference type="ChEBI" id="CHEBI:15377"/>
        <dbReference type="ChEBI" id="CHEBI:15378"/>
        <dbReference type="ChEBI" id="CHEBI:33019"/>
        <dbReference type="ChEBI" id="CHEBI:143553"/>
        <dbReference type="ChEBI" id="CHEBI:145694"/>
    </reaction>
</comment>
<dbReference type="InterPro" id="IPR020084">
    <property type="entry name" value="NUDIX_hydrolase_CS"/>
</dbReference>
<evidence type="ECO:0000256" key="8">
    <source>
        <dbReference type="ARBA" id="ARBA00022842"/>
    </source>
</evidence>
<dbReference type="Gene3D" id="3.90.79.10">
    <property type="entry name" value="Nucleoside Triphosphate Pyrophosphohydrolase"/>
    <property type="match status" value="1"/>
</dbReference>
<evidence type="ECO:0000256" key="2">
    <source>
        <dbReference type="ARBA" id="ARBA00005582"/>
    </source>
</evidence>
<dbReference type="EMBL" id="LAQU01000029">
    <property type="protein sequence ID" value="KKB61906.1"/>
    <property type="molecule type" value="Genomic_DNA"/>
</dbReference>
<evidence type="ECO:0000256" key="11">
    <source>
        <dbReference type="ARBA" id="ARBA00036904"/>
    </source>
</evidence>
<evidence type="ECO:0000256" key="10">
    <source>
        <dbReference type="ARBA" id="ARBA00035861"/>
    </source>
</evidence>
<evidence type="ECO:0000313" key="19">
    <source>
        <dbReference type="EMBL" id="KKB61906.1"/>
    </source>
</evidence>
<dbReference type="PANTHER" id="PTHR47707">
    <property type="entry name" value="8-OXO-DGTP DIPHOSPHATASE"/>
    <property type="match status" value="1"/>
</dbReference>
<evidence type="ECO:0000256" key="6">
    <source>
        <dbReference type="ARBA" id="ARBA00022763"/>
    </source>
</evidence>
<dbReference type="PANTHER" id="PTHR47707:SF1">
    <property type="entry name" value="NUDIX HYDROLASE FAMILY PROTEIN"/>
    <property type="match status" value="1"/>
</dbReference>
<comment type="caution">
    <text evidence="19">The sequence shown here is derived from an EMBL/GenBank/DDBJ whole genome shotgun (WGS) entry which is preliminary data.</text>
</comment>
<gene>
    <name evidence="19" type="ORF">WM40_20555</name>
</gene>
<keyword evidence="5" id="KW-0479">Metal-binding</keyword>
<organism evidence="19 20">
    <name type="scientific">Robbsia andropogonis</name>
    <dbReference type="NCBI Taxonomy" id="28092"/>
    <lineage>
        <taxon>Bacteria</taxon>
        <taxon>Pseudomonadati</taxon>
        <taxon>Pseudomonadota</taxon>
        <taxon>Betaproteobacteria</taxon>
        <taxon>Burkholderiales</taxon>
        <taxon>Burkholderiaceae</taxon>
        <taxon>Robbsia</taxon>
    </lineage>
</organism>
<evidence type="ECO:0000256" key="4">
    <source>
        <dbReference type="ARBA" id="ARBA00022705"/>
    </source>
</evidence>
<dbReference type="GO" id="GO:0044716">
    <property type="term" value="F:8-oxo-GDP phosphatase activity"/>
    <property type="evidence" value="ECO:0007669"/>
    <property type="project" value="TreeGrafter"/>
</dbReference>
<proteinExistence type="inferred from homology"/>
<dbReference type="CDD" id="cd03425">
    <property type="entry name" value="NUDIX_MutT_NudA_like"/>
    <property type="match status" value="1"/>
</dbReference>
<evidence type="ECO:0000256" key="17">
    <source>
        <dbReference type="RuleBase" id="RU003476"/>
    </source>
</evidence>
<dbReference type="AlphaFoldDB" id="A0A0F5JVL1"/>